<reference evidence="4 5" key="1">
    <citation type="submission" date="2015-09" db="EMBL/GenBank/DDBJ databases">
        <title>Host preference determinants of Valsa canker pathogens revealed by comparative genomics.</title>
        <authorList>
            <person name="Yin Z."/>
            <person name="Huang L."/>
        </authorList>
    </citation>
    <scope>NUCLEOTIDE SEQUENCE [LARGE SCALE GENOMIC DNA]</scope>
    <source>
        <strain evidence="4 5">03-1</strain>
    </source>
</reference>
<feature type="domain" description="VIT" evidence="3">
    <location>
        <begin position="10"/>
        <end position="138"/>
    </location>
</feature>
<evidence type="ECO:0000259" key="2">
    <source>
        <dbReference type="PROSITE" id="PS50234"/>
    </source>
</evidence>
<dbReference type="InterPro" id="IPR013694">
    <property type="entry name" value="VIT"/>
</dbReference>
<dbReference type="Proteomes" id="UP000283895">
    <property type="component" value="Unassembled WGS sequence"/>
</dbReference>
<comment type="caution">
    <text evidence="4">The sequence shown here is derived from an EMBL/GenBank/DDBJ whole genome shotgun (WGS) entry which is preliminary data.</text>
</comment>
<dbReference type="Gene3D" id="3.40.50.410">
    <property type="entry name" value="von Willebrand factor, type A domain"/>
    <property type="match status" value="1"/>
</dbReference>
<dbReference type="Pfam" id="PF08487">
    <property type="entry name" value="VIT"/>
    <property type="match status" value="1"/>
</dbReference>
<proteinExistence type="predicted"/>
<dbReference type="PROSITE" id="PS51468">
    <property type="entry name" value="VIT"/>
    <property type="match status" value="1"/>
</dbReference>
<dbReference type="PANTHER" id="PTHR45737">
    <property type="entry name" value="VON WILLEBRAND FACTOR A DOMAIN-CONTAINING PROTEIN 5A"/>
    <property type="match status" value="1"/>
</dbReference>
<feature type="region of interest" description="Disordered" evidence="1">
    <location>
        <begin position="498"/>
        <end position="537"/>
    </location>
</feature>
<name>A0A423VH49_9PEZI</name>
<protein>
    <recommendedName>
        <fullName evidence="6">VWFA domain-containing protein</fullName>
    </recommendedName>
</protein>
<evidence type="ECO:0000256" key="1">
    <source>
        <dbReference type="SAM" id="MobiDB-lite"/>
    </source>
</evidence>
<dbReference type="InterPro" id="IPR002035">
    <property type="entry name" value="VWF_A"/>
</dbReference>
<organism evidence="4 5">
    <name type="scientific">Cytospora schulzeri</name>
    <dbReference type="NCBI Taxonomy" id="448051"/>
    <lineage>
        <taxon>Eukaryota</taxon>
        <taxon>Fungi</taxon>
        <taxon>Dikarya</taxon>
        <taxon>Ascomycota</taxon>
        <taxon>Pezizomycotina</taxon>
        <taxon>Sordariomycetes</taxon>
        <taxon>Sordariomycetidae</taxon>
        <taxon>Diaporthales</taxon>
        <taxon>Cytosporaceae</taxon>
        <taxon>Cytospora</taxon>
    </lineage>
</organism>
<dbReference type="OrthoDB" id="1729737at2759"/>
<dbReference type="EMBL" id="LKEA01000063">
    <property type="protein sequence ID" value="ROV90344.1"/>
    <property type="molecule type" value="Genomic_DNA"/>
</dbReference>
<dbReference type="PROSITE" id="PS50234">
    <property type="entry name" value="VWFA"/>
    <property type="match status" value="1"/>
</dbReference>
<gene>
    <name evidence="4" type="ORF">VMCG_09718</name>
</gene>
<keyword evidence="5" id="KW-1185">Reference proteome</keyword>
<dbReference type="Pfam" id="PF13768">
    <property type="entry name" value="VWA_3"/>
    <property type="match status" value="1"/>
</dbReference>
<dbReference type="SMART" id="SM00327">
    <property type="entry name" value="VWA"/>
    <property type="match status" value="1"/>
</dbReference>
<evidence type="ECO:0000313" key="4">
    <source>
        <dbReference type="EMBL" id="ROV90344.1"/>
    </source>
</evidence>
<dbReference type="STRING" id="356882.A0A423VH49"/>
<dbReference type="AlphaFoldDB" id="A0A423VH49"/>
<dbReference type="SUPFAM" id="SSF53300">
    <property type="entry name" value="vWA-like"/>
    <property type="match status" value="1"/>
</dbReference>
<evidence type="ECO:0000259" key="3">
    <source>
        <dbReference type="PROSITE" id="PS51468"/>
    </source>
</evidence>
<sequence>MAYVGPAHRRQGLFGLFQRSSIGYPLLSSNYKYTVQDVCVDAVLTETYKSQHNVASEVLYIFEVPPEASVIGFSADVGDTHVEAIVEEKKAANKIYKEATSAGVEAWKLDKVNEEVFQISLGNILPSSIVKVNVHYAYVISSDITEDSVRLTIPCGLAARPGEAPAKETTIPTAPTGSNAVTITVGIHGPDKTRIGRLYCLSHHATITSGFCDSSFKNMTPVEEMEAVNDSKGYVEFTSDHFLSSHFVLVWTVPRIDLGRCLVEKLESPIQGQPQTHAFALTLVSNIDLEPDEHEYIFLVDKSGSMGGSRIQTANDVVKHMLDNLPTYHRSMFNIYSFSTTAKSLISDQGSLPYDPDNVSLAKRKLCKHASGGTDIATALKTVLNQRDTSHPRCSIIVITDGLDWSVKAAMRTVREATADAAAQSKLLRVFVMGLGDHVSRGMCEALARVGSGATAYVNESQIQDHDHRREKAETLINAINCSPIRVRSIDWGVTPKMAGKAAASGQNHSSRPRPKKSQLGPAAKGQNLAPPKPIQQVPQNGTMFWAVRSTWYAIIDGTITGSQVRVTYDIPGELGSTRQIVVDHGEQRKGRLIHSLAARALIGTLEDSMTNKKTSDYWKEAEIIRLGKTYNLASTQTSFVATMNGVGFRSGKSYGDTLPSSDSNLWGDPHDNGHTPPPEYEFIKARNSSLGSSRHSVMSDETLVPDLPSGAPPLGDLDMPENIPVSSFAAIPNNLDPAPAPSDKGDELSQVLSAQNGEGAFDADTIKRVVFRKSNVPPVPTSISTLEGGDTNIKEQIWFAICVMAYLQKRHSQDNRKWLMAGYNAHVFVMVVLGILSLDSDRSEEVFNSSMENAQSYFESI</sequence>
<dbReference type="SMART" id="SM00609">
    <property type="entry name" value="VIT"/>
    <property type="match status" value="1"/>
</dbReference>
<evidence type="ECO:0008006" key="6">
    <source>
        <dbReference type="Google" id="ProtNLM"/>
    </source>
</evidence>
<evidence type="ECO:0000313" key="5">
    <source>
        <dbReference type="Proteomes" id="UP000283895"/>
    </source>
</evidence>
<feature type="region of interest" description="Disordered" evidence="1">
    <location>
        <begin position="660"/>
        <end position="680"/>
    </location>
</feature>
<dbReference type="PANTHER" id="PTHR45737:SF6">
    <property type="entry name" value="VON WILLEBRAND FACTOR A DOMAIN-CONTAINING PROTEIN 5A"/>
    <property type="match status" value="1"/>
</dbReference>
<dbReference type="InterPro" id="IPR036465">
    <property type="entry name" value="vWFA_dom_sf"/>
</dbReference>
<accession>A0A423VH49</accession>
<feature type="domain" description="VWFA" evidence="2">
    <location>
        <begin position="295"/>
        <end position="480"/>
    </location>
</feature>